<dbReference type="Proteomes" id="UP000580474">
    <property type="component" value="Unassembled WGS sequence"/>
</dbReference>
<dbReference type="Gene3D" id="3.30.530.20">
    <property type="match status" value="1"/>
</dbReference>
<comment type="caution">
    <text evidence="1">The sequence shown here is derived from an EMBL/GenBank/DDBJ whole genome shotgun (WGS) entry which is preliminary data.</text>
</comment>
<reference evidence="1 2" key="1">
    <citation type="submission" date="2020-08" db="EMBL/GenBank/DDBJ databases">
        <title>Sequencing the genomes of 1000 actinobacteria strains.</title>
        <authorList>
            <person name="Klenk H.-P."/>
        </authorList>
    </citation>
    <scope>NUCLEOTIDE SEQUENCE [LARGE SCALE GENOMIC DNA]</scope>
    <source>
        <strain evidence="1 2">DSM 45582</strain>
    </source>
</reference>
<dbReference type="Pfam" id="PF10604">
    <property type="entry name" value="Polyketide_cyc2"/>
    <property type="match status" value="1"/>
</dbReference>
<organism evidence="1 2">
    <name type="scientific">Saccharopolyspora gloriosae</name>
    <dbReference type="NCBI Taxonomy" id="455344"/>
    <lineage>
        <taxon>Bacteria</taxon>
        <taxon>Bacillati</taxon>
        <taxon>Actinomycetota</taxon>
        <taxon>Actinomycetes</taxon>
        <taxon>Pseudonocardiales</taxon>
        <taxon>Pseudonocardiaceae</taxon>
        <taxon>Saccharopolyspora</taxon>
    </lineage>
</organism>
<gene>
    <name evidence="1" type="ORF">BJ969_005644</name>
</gene>
<dbReference type="SUPFAM" id="SSF55961">
    <property type="entry name" value="Bet v1-like"/>
    <property type="match status" value="1"/>
</dbReference>
<evidence type="ECO:0000313" key="1">
    <source>
        <dbReference type="EMBL" id="MBB5072556.1"/>
    </source>
</evidence>
<accession>A0A840NJ36</accession>
<sequence length="166" mass="18201">MTDANAPQLTLDHSTFVEAAPEQIYPLISDITRFGEWSPESTGGEWLTGAPGEVGSRFRGDNSNGDRTWSSECEVVAAEPGKRFAFGVLTGSERTDNSVWSFEVEPEGSGSRLTQRYVLRELTGPIKEFLAQQEDGGAQFIATRTEVLRDALRQTVEGVKKSAEQN</sequence>
<proteinExistence type="predicted"/>
<dbReference type="EMBL" id="JACHIV010000001">
    <property type="protein sequence ID" value="MBB5072556.1"/>
    <property type="molecule type" value="Genomic_DNA"/>
</dbReference>
<evidence type="ECO:0000313" key="2">
    <source>
        <dbReference type="Proteomes" id="UP000580474"/>
    </source>
</evidence>
<dbReference type="CDD" id="cd07812">
    <property type="entry name" value="SRPBCC"/>
    <property type="match status" value="1"/>
</dbReference>
<evidence type="ECO:0008006" key="3">
    <source>
        <dbReference type="Google" id="ProtNLM"/>
    </source>
</evidence>
<dbReference type="InterPro" id="IPR023393">
    <property type="entry name" value="START-like_dom_sf"/>
</dbReference>
<protein>
    <recommendedName>
        <fullName evidence="3">SRPBCC family protein</fullName>
    </recommendedName>
</protein>
<keyword evidence="2" id="KW-1185">Reference proteome</keyword>
<dbReference type="InterPro" id="IPR019587">
    <property type="entry name" value="Polyketide_cyclase/dehydratase"/>
</dbReference>
<dbReference type="AlphaFoldDB" id="A0A840NJ36"/>
<name>A0A840NJ36_9PSEU</name>
<dbReference type="RefSeq" id="WP_184483981.1">
    <property type="nucleotide sequence ID" value="NZ_JACHIV010000001.1"/>
</dbReference>